<dbReference type="Proteomes" id="UP000600449">
    <property type="component" value="Unassembled WGS sequence"/>
</dbReference>
<dbReference type="EMBL" id="BMMF01000003">
    <property type="protein sequence ID" value="GGK26571.1"/>
    <property type="molecule type" value="Genomic_DNA"/>
</dbReference>
<organism evidence="1 2">
    <name type="scientific">Salinarimonas ramus</name>
    <dbReference type="NCBI Taxonomy" id="690164"/>
    <lineage>
        <taxon>Bacteria</taxon>
        <taxon>Pseudomonadati</taxon>
        <taxon>Pseudomonadota</taxon>
        <taxon>Alphaproteobacteria</taxon>
        <taxon>Hyphomicrobiales</taxon>
        <taxon>Salinarimonadaceae</taxon>
        <taxon>Salinarimonas</taxon>
    </lineage>
</organism>
<gene>
    <name evidence="1" type="ORF">GCM10011322_11230</name>
</gene>
<evidence type="ECO:0000313" key="1">
    <source>
        <dbReference type="EMBL" id="GGK26571.1"/>
    </source>
</evidence>
<accession>A0A917Q5D6</accession>
<dbReference type="AlphaFoldDB" id="A0A917Q5D6"/>
<reference evidence="1 2" key="1">
    <citation type="journal article" date="2014" name="Int. J. Syst. Evol. Microbiol.">
        <title>Complete genome sequence of Corynebacterium casei LMG S-19264T (=DSM 44701T), isolated from a smear-ripened cheese.</title>
        <authorList>
            <consortium name="US DOE Joint Genome Institute (JGI-PGF)"/>
            <person name="Walter F."/>
            <person name="Albersmeier A."/>
            <person name="Kalinowski J."/>
            <person name="Ruckert C."/>
        </authorList>
    </citation>
    <scope>NUCLEOTIDE SEQUENCE [LARGE SCALE GENOMIC DNA]</scope>
    <source>
        <strain evidence="1 2">CGMCC 1.9161</strain>
    </source>
</reference>
<comment type="caution">
    <text evidence="1">The sequence shown here is derived from an EMBL/GenBank/DDBJ whole genome shotgun (WGS) entry which is preliminary data.</text>
</comment>
<proteinExistence type="predicted"/>
<name>A0A917Q5D6_9HYPH</name>
<keyword evidence="2" id="KW-1185">Reference proteome</keyword>
<sequence>MDLRESDLESFLADAREACADDAQEIVGEIHAESGEIPLFVLLYEEHDLGRLGRALARTIESRFPAGPPPFTVSAITQDEDVERHHAFVEGPDLLDELAHLRPFTAQTTFPRLDGAMFRSRVSARAAPVRGFGMR</sequence>
<evidence type="ECO:0000313" key="2">
    <source>
        <dbReference type="Proteomes" id="UP000600449"/>
    </source>
</evidence>
<protein>
    <submittedName>
        <fullName evidence="1">Uncharacterized protein</fullName>
    </submittedName>
</protein>
<dbReference type="RefSeq" id="WP_188910492.1">
    <property type="nucleotide sequence ID" value="NZ_BMMF01000003.1"/>
</dbReference>